<feature type="transmembrane region" description="Helical" evidence="5">
    <location>
        <begin position="322"/>
        <end position="341"/>
    </location>
</feature>
<comment type="similarity">
    <text evidence="2 4">Belongs to the GerABKA family.</text>
</comment>
<comment type="caution">
    <text evidence="6">The sequence shown here is derived from an EMBL/GenBank/DDBJ whole genome shotgun (WGS) entry which is preliminary data.</text>
</comment>
<feature type="transmembrane region" description="Helical" evidence="5">
    <location>
        <begin position="406"/>
        <end position="432"/>
    </location>
</feature>
<dbReference type="InterPro" id="IPR050768">
    <property type="entry name" value="UPF0353/GerABKA_families"/>
</dbReference>
<evidence type="ECO:0000256" key="4">
    <source>
        <dbReference type="PIRNR" id="PIRNR005690"/>
    </source>
</evidence>
<keyword evidence="5" id="KW-0812">Transmembrane</keyword>
<gene>
    <name evidence="6" type="ORF">H9655_19220</name>
</gene>
<reference evidence="6 7" key="1">
    <citation type="submission" date="2020-08" db="EMBL/GenBank/DDBJ databases">
        <title>A Genomic Blueprint of the Chicken Gut Microbiome.</title>
        <authorList>
            <person name="Gilroy R."/>
            <person name="Ravi A."/>
            <person name="Getino M."/>
            <person name="Pursley I."/>
            <person name="Horton D.L."/>
            <person name="Alikhan N.-F."/>
            <person name="Baker D."/>
            <person name="Gharbi K."/>
            <person name="Hall N."/>
            <person name="Watson M."/>
            <person name="Adriaenssens E.M."/>
            <person name="Foster-Nyarko E."/>
            <person name="Jarju S."/>
            <person name="Secka A."/>
            <person name="Antonio M."/>
            <person name="Oren A."/>
            <person name="Chaudhuri R."/>
            <person name="La Ragione R.M."/>
            <person name="Hildebrand F."/>
            <person name="Pallen M.J."/>
        </authorList>
    </citation>
    <scope>NUCLEOTIDE SEQUENCE [LARGE SCALE GENOMIC DNA]</scope>
    <source>
        <strain evidence="6 7">Sa5YUA1</strain>
    </source>
</reference>
<comment type="subcellular location">
    <subcellularLocation>
        <location evidence="4">Cell membrane</location>
    </subcellularLocation>
    <subcellularLocation>
        <location evidence="1">Membrane</location>
        <topology evidence="1">Multi-pass membrane protein</topology>
    </subcellularLocation>
</comment>
<accession>A0ABR8QUG3</accession>
<evidence type="ECO:0000256" key="3">
    <source>
        <dbReference type="ARBA" id="ARBA00023136"/>
    </source>
</evidence>
<keyword evidence="7" id="KW-1185">Reference proteome</keyword>
<feature type="transmembrane region" description="Helical" evidence="5">
    <location>
        <begin position="283"/>
        <end position="302"/>
    </location>
</feature>
<evidence type="ECO:0000256" key="2">
    <source>
        <dbReference type="ARBA" id="ARBA00005278"/>
    </source>
</evidence>
<evidence type="ECO:0000313" key="6">
    <source>
        <dbReference type="EMBL" id="MBD7939174.1"/>
    </source>
</evidence>
<dbReference type="InterPro" id="IPR004995">
    <property type="entry name" value="Spore_Ger"/>
</dbReference>
<keyword evidence="5" id="KW-1133">Transmembrane helix</keyword>
<dbReference type="RefSeq" id="WP_191816876.1">
    <property type="nucleotide sequence ID" value="NZ_JACSQT010000013.1"/>
</dbReference>
<sequence>MENIERNLDDNIRHIKEVFNNTSDLVVKKFKLGIEKKEYAAMIYIDGIVDSDAIQDFVVKPLLNKKTSEKEQIINYITEVIESTNINMCTKYNEITDAIVNGKTTILFENHDTGIIIDAPMWQERSLEEAQGERVPQGPIIGLTEKLKTNINMLRSIIKSPNLCVENKEIGVISKTQISVVYMNGIVDKGILEKVRTRIGNLSVKYILEARVIDDLIEGKKNLFNLNKSTERPDVLASALYEGRVGVIVDGTPLAIITPTLFIDSFQTPDDYYFKTGRFTTRLIRLFGFFLSVFLPAIYLTLEKFHQDEFSKKVVKSLFSDGEILPAFWEMIFLMFLLKILTDASFRIPKSAIILISLVATIVIGETAVTAKIIHPASLITIGITFLSSFLIVYRGLSNAIATLRFLFLIIALYWGFTGLIVGTTILILYMVNLKSAGVPYLSPLIPFRYRELKDTFYRGDLQSLINSKHTYPDNNS</sequence>
<organism evidence="6 7">
    <name type="scientific">Cytobacillus stercorigallinarum</name>
    <dbReference type="NCBI Taxonomy" id="2762240"/>
    <lineage>
        <taxon>Bacteria</taxon>
        <taxon>Bacillati</taxon>
        <taxon>Bacillota</taxon>
        <taxon>Bacilli</taxon>
        <taxon>Bacillales</taxon>
        <taxon>Bacillaceae</taxon>
        <taxon>Cytobacillus</taxon>
    </lineage>
</organism>
<proteinExistence type="inferred from homology"/>
<keyword evidence="3 4" id="KW-0472">Membrane</keyword>
<dbReference type="PANTHER" id="PTHR22550:SF5">
    <property type="entry name" value="LEUCINE ZIPPER PROTEIN 4"/>
    <property type="match status" value="1"/>
</dbReference>
<dbReference type="PANTHER" id="PTHR22550">
    <property type="entry name" value="SPORE GERMINATION PROTEIN"/>
    <property type="match status" value="1"/>
</dbReference>
<evidence type="ECO:0000256" key="5">
    <source>
        <dbReference type="SAM" id="Phobius"/>
    </source>
</evidence>
<name>A0ABR8QUG3_9BACI</name>
<dbReference type="EMBL" id="JACSQT010000013">
    <property type="protein sequence ID" value="MBD7939174.1"/>
    <property type="molecule type" value="Genomic_DNA"/>
</dbReference>
<dbReference type="Pfam" id="PF03323">
    <property type="entry name" value="GerA"/>
    <property type="match status" value="1"/>
</dbReference>
<evidence type="ECO:0000256" key="1">
    <source>
        <dbReference type="ARBA" id="ARBA00004141"/>
    </source>
</evidence>
<dbReference type="Proteomes" id="UP000657931">
    <property type="component" value="Unassembled WGS sequence"/>
</dbReference>
<protein>
    <submittedName>
        <fullName evidence="6">Spore germination protein</fullName>
    </submittedName>
</protein>
<dbReference type="PIRSF" id="PIRSF005690">
    <property type="entry name" value="GerBA"/>
    <property type="match status" value="1"/>
</dbReference>
<feature type="transmembrane region" description="Helical" evidence="5">
    <location>
        <begin position="353"/>
        <end position="371"/>
    </location>
</feature>
<feature type="transmembrane region" description="Helical" evidence="5">
    <location>
        <begin position="377"/>
        <end position="394"/>
    </location>
</feature>
<evidence type="ECO:0000313" key="7">
    <source>
        <dbReference type="Proteomes" id="UP000657931"/>
    </source>
</evidence>